<name>A0ACC0Q1S2_RHOML</name>
<evidence type="ECO:0000313" key="2">
    <source>
        <dbReference type="Proteomes" id="UP001062846"/>
    </source>
</evidence>
<organism evidence="1 2">
    <name type="scientific">Rhododendron molle</name>
    <name type="common">Chinese azalea</name>
    <name type="synonym">Azalea mollis</name>
    <dbReference type="NCBI Taxonomy" id="49168"/>
    <lineage>
        <taxon>Eukaryota</taxon>
        <taxon>Viridiplantae</taxon>
        <taxon>Streptophyta</taxon>
        <taxon>Embryophyta</taxon>
        <taxon>Tracheophyta</taxon>
        <taxon>Spermatophyta</taxon>
        <taxon>Magnoliopsida</taxon>
        <taxon>eudicotyledons</taxon>
        <taxon>Gunneridae</taxon>
        <taxon>Pentapetalae</taxon>
        <taxon>asterids</taxon>
        <taxon>Ericales</taxon>
        <taxon>Ericaceae</taxon>
        <taxon>Ericoideae</taxon>
        <taxon>Rhodoreae</taxon>
        <taxon>Rhododendron</taxon>
    </lineage>
</organism>
<dbReference type="EMBL" id="CM046388">
    <property type="protein sequence ID" value="KAI8570728.1"/>
    <property type="molecule type" value="Genomic_DNA"/>
</dbReference>
<proteinExistence type="predicted"/>
<protein>
    <submittedName>
        <fullName evidence="1">Uncharacterized protein</fullName>
    </submittedName>
</protein>
<reference evidence="1" key="1">
    <citation type="submission" date="2022-02" db="EMBL/GenBank/DDBJ databases">
        <title>Plant Genome Project.</title>
        <authorList>
            <person name="Zhang R.-G."/>
        </authorList>
    </citation>
    <scope>NUCLEOTIDE SEQUENCE</scope>
    <source>
        <strain evidence="1">AT1</strain>
    </source>
</reference>
<accession>A0ACC0Q1S2</accession>
<dbReference type="Proteomes" id="UP001062846">
    <property type="component" value="Chromosome 1"/>
</dbReference>
<evidence type="ECO:0000313" key="1">
    <source>
        <dbReference type="EMBL" id="KAI8570728.1"/>
    </source>
</evidence>
<gene>
    <name evidence="1" type="ORF">RHMOL_Rhmol01G0059000</name>
</gene>
<keyword evidence="2" id="KW-1185">Reference proteome</keyword>
<sequence>MEQATPSASGLYGDGERRGGGGGKFRKPAARRPPPTPYDRPPSSRSHASGDGGWLSKLVDPAYRLIAGGATRILPSIFSKSPFSAASSTEDHDSEGSEVEETAYGGSEGHTVNMHLILPSPTLPSDSLIIYLILRPESGLFEFVGNVSPQLEISNPGGINSKEGAELGNGSSDCVQLGRDKINNLPDGTEFSKIEQLVKGRKFSRDELNRLTGILNSRVGDLSNTDSEEKTQNIAIKREGKEVVLVHENRRMSIEEKQDGWVGARVGTSTPLLPLAAKEPVGASPVDIARAYMSTRVSEVGTASRGIISDEEKSLQQSGGFASPLMPSHSPKSSVCWPGSMVQDQHGYSTPQSSRYGLHHFQRTPYSRTTYLKSKPELTRSQTDKKRYLNILSTPRLQPQTTLFGKDDAINDVNASVGPIRRARRKFVSEARPRGSGSLRFSQNSPLQVGNSSLSNLFLPAHTSGNLEVGSTSTHKEFQSVDNTRNTSEVGIPALRSSNPAVRAILEHLDRNKPTPKEKSAELQLATEWKKFSSSKVTDAIVKEDTPLPRLEGYDFLKNKSFVEKGSPAQENDRENSNFKVKPAEKSTSQAADGSKDIGTSSTLNRSNGPRIKFINETFRLRRKVLLATLKSDVATIKSGVSTLVSDVNEMKALLQRLMVALLGEACGADDVVEETSKLDADHIARDIQTSVESETRNQQLRDHNLHLREAKADVTVNEGMNEHSCEELQVGKSTGEQIKAELYASSGTENVDIEFVIFCISLMEPMGATILPLQTTSFKLKDSVEQKGKNQLWPLHSQSERQGISNTVPNFVGSELLKKPPVHSLASKPNLASISVSKPSFGFTFPVSTSSGVLPEPPTPSIMPSTLASSPPQPKDGPAIPSYSFGTKRSKPPLVFSFPSTSNASVQDNDTADIKFSFGSDGKNRVSFRCDLRVSHPLRNERAVTPPAVECVKGEPNEKKGSYGSLFPGRVNKI</sequence>
<comment type="caution">
    <text evidence="1">The sequence shown here is derived from an EMBL/GenBank/DDBJ whole genome shotgun (WGS) entry which is preliminary data.</text>
</comment>